<dbReference type="GO" id="GO:0098552">
    <property type="term" value="C:side of membrane"/>
    <property type="evidence" value="ECO:0007669"/>
    <property type="project" value="UniProtKB-KW"/>
</dbReference>
<protein>
    <recommendedName>
        <fullName evidence="9">CFEM domain-containing protein</fullName>
    </recommendedName>
</protein>
<dbReference type="Pfam" id="PF05730">
    <property type="entry name" value="CFEM"/>
    <property type="match status" value="1"/>
</dbReference>
<comment type="subcellular location">
    <subcellularLocation>
        <location evidence="1">Membrane</location>
        <topology evidence="1">Lipid-anchor</topology>
        <topology evidence="1">GPI-anchor</topology>
    </subcellularLocation>
    <subcellularLocation>
        <location evidence="2">Secreted</location>
    </subcellularLocation>
</comment>
<evidence type="ECO:0000256" key="2">
    <source>
        <dbReference type="ARBA" id="ARBA00004613"/>
    </source>
</evidence>
<name>A0A3E2GZG0_SCYLI</name>
<comment type="caution">
    <text evidence="10">The sequence shown here is derived from an EMBL/GenBank/DDBJ whole genome shotgun (WGS) entry which is preliminary data.</text>
</comment>
<keyword evidence="5" id="KW-0325">Glycoprotein</keyword>
<evidence type="ECO:0000256" key="5">
    <source>
        <dbReference type="ARBA" id="ARBA00022622"/>
    </source>
</evidence>
<feature type="domain" description="CFEM" evidence="9">
    <location>
        <begin position="44"/>
        <end position="103"/>
    </location>
</feature>
<evidence type="ECO:0000313" key="10">
    <source>
        <dbReference type="EMBL" id="RFU26540.1"/>
    </source>
</evidence>
<dbReference type="EMBL" id="NCSJ02000256">
    <property type="protein sequence ID" value="RFU26540.1"/>
    <property type="molecule type" value="Genomic_DNA"/>
</dbReference>
<keyword evidence="6" id="KW-0732">Signal</keyword>
<feature type="non-terminal residue" evidence="10">
    <location>
        <position position="257"/>
    </location>
</feature>
<accession>A0A3E2GZG0</accession>
<evidence type="ECO:0000256" key="7">
    <source>
        <dbReference type="ARBA" id="ARBA00023157"/>
    </source>
</evidence>
<evidence type="ECO:0000256" key="4">
    <source>
        <dbReference type="ARBA" id="ARBA00022525"/>
    </source>
</evidence>
<organism evidence="10 11">
    <name type="scientific">Scytalidium lignicola</name>
    <name type="common">Hyphomycete</name>
    <dbReference type="NCBI Taxonomy" id="5539"/>
    <lineage>
        <taxon>Eukaryota</taxon>
        <taxon>Fungi</taxon>
        <taxon>Dikarya</taxon>
        <taxon>Ascomycota</taxon>
        <taxon>Pezizomycotina</taxon>
        <taxon>Leotiomycetes</taxon>
        <taxon>Leotiomycetes incertae sedis</taxon>
        <taxon>Scytalidium</taxon>
    </lineage>
</organism>
<dbReference type="Proteomes" id="UP000258309">
    <property type="component" value="Unassembled WGS sequence"/>
</dbReference>
<evidence type="ECO:0000256" key="3">
    <source>
        <dbReference type="ARBA" id="ARBA00010031"/>
    </source>
</evidence>
<proteinExistence type="inferred from homology"/>
<evidence type="ECO:0000256" key="1">
    <source>
        <dbReference type="ARBA" id="ARBA00004589"/>
    </source>
</evidence>
<evidence type="ECO:0000256" key="6">
    <source>
        <dbReference type="ARBA" id="ARBA00022729"/>
    </source>
</evidence>
<keyword evidence="5" id="KW-0472">Membrane</keyword>
<dbReference type="InterPro" id="IPR008427">
    <property type="entry name" value="Extracellular_membr_CFEM_dom"/>
</dbReference>
<keyword evidence="4" id="KW-0964">Secreted</keyword>
<gene>
    <name evidence="10" type="ORF">B7463_g9801</name>
</gene>
<dbReference type="GO" id="GO:0005576">
    <property type="term" value="C:extracellular region"/>
    <property type="evidence" value="ECO:0007669"/>
    <property type="project" value="UniProtKB-SubCell"/>
</dbReference>
<dbReference type="OrthoDB" id="3946332at2759"/>
<evidence type="ECO:0000259" key="9">
    <source>
        <dbReference type="Pfam" id="PF05730"/>
    </source>
</evidence>
<comment type="similarity">
    <text evidence="3">Belongs to the RBT5 family.</text>
</comment>
<dbReference type="STRING" id="5539.A0A3E2GZG0"/>
<evidence type="ECO:0000256" key="8">
    <source>
        <dbReference type="ARBA" id="ARBA00023288"/>
    </source>
</evidence>
<keyword evidence="7" id="KW-1015">Disulfide bond</keyword>
<sequence length="257" mass="27096">MCTIFDQRRFVMPGLLKSLFMKYLFLPLFAVAWSTGALAWGWGDIPTCASTCINSFINSDNTGGGISFCQNATLVANVNSCVDTSSCSTSDKEALHQNITQLCTDIEAHSARSNSAWPTGGPWSGGLGIGGPFGGSWGQWRSSGAWTAGPWTSWWCGNACPNSDWPGWTSGAWSTGAPWTTWTACTATTTATTTYTTTSAGSVVTGVTYGIKVAQQTGTGTSDITTSDSPSSALTSKDRARMAFILLAVPFLVTIWG</sequence>
<dbReference type="AlphaFoldDB" id="A0A3E2GZG0"/>
<reference evidence="10 11" key="1">
    <citation type="submission" date="2018-05" db="EMBL/GenBank/DDBJ databases">
        <title>Draft genome sequence of Scytalidium lignicola DSM 105466, a ubiquitous saprotrophic fungus.</title>
        <authorList>
            <person name="Buettner E."/>
            <person name="Gebauer A.M."/>
            <person name="Hofrichter M."/>
            <person name="Liers C."/>
            <person name="Kellner H."/>
        </authorList>
    </citation>
    <scope>NUCLEOTIDE SEQUENCE [LARGE SCALE GENOMIC DNA]</scope>
    <source>
        <strain evidence="10 11">DSM 105466</strain>
    </source>
</reference>
<keyword evidence="11" id="KW-1185">Reference proteome</keyword>
<keyword evidence="8" id="KW-0449">Lipoprotein</keyword>
<keyword evidence="5" id="KW-0336">GPI-anchor</keyword>
<feature type="non-terminal residue" evidence="10">
    <location>
        <position position="1"/>
    </location>
</feature>
<evidence type="ECO:0000313" key="11">
    <source>
        <dbReference type="Proteomes" id="UP000258309"/>
    </source>
</evidence>